<organism evidence="4 5">
    <name type="scientific">Edaphosphingomonas haloaromaticamans</name>
    <dbReference type="NCBI Taxonomy" id="653954"/>
    <lineage>
        <taxon>Bacteria</taxon>
        <taxon>Pseudomonadati</taxon>
        <taxon>Pseudomonadota</taxon>
        <taxon>Alphaproteobacteria</taxon>
        <taxon>Sphingomonadales</taxon>
        <taxon>Rhizorhabdaceae</taxon>
        <taxon>Edaphosphingomonas</taxon>
    </lineage>
</organism>
<dbReference type="NCBIfam" id="NF033523">
    <property type="entry name" value="lasso_peptidase"/>
    <property type="match status" value="1"/>
</dbReference>
<feature type="domain" description="Peptidase S9 prolyl oligopeptidase catalytic" evidence="3">
    <location>
        <begin position="382"/>
        <end position="580"/>
    </location>
</feature>
<proteinExistence type="predicted"/>
<dbReference type="Proteomes" id="UP000179467">
    <property type="component" value="Unassembled WGS sequence"/>
</dbReference>
<protein>
    <submittedName>
        <fullName evidence="4">Prolyl oligopeptidase family protein</fullName>
    </submittedName>
</protein>
<dbReference type="GO" id="GO:0004252">
    <property type="term" value="F:serine-type endopeptidase activity"/>
    <property type="evidence" value="ECO:0007669"/>
    <property type="project" value="TreeGrafter"/>
</dbReference>
<dbReference type="InterPro" id="IPR029058">
    <property type="entry name" value="AB_hydrolase_fold"/>
</dbReference>
<dbReference type="EMBL" id="MIPT01000001">
    <property type="protein sequence ID" value="OHT21639.1"/>
    <property type="molecule type" value="Genomic_DNA"/>
</dbReference>
<dbReference type="InterPro" id="IPR053536">
    <property type="entry name" value="Lasso_peptide_isopeptidase"/>
</dbReference>
<dbReference type="Gene3D" id="2.120.10.30">
    <property type="entry name" value="TolB, C-terminal domain"/>
    <property type="match status" value="1"/>
</dbReference>
<dbReference type="InterPro" id="IPR001375">
    <property type="entry name" value="Peptidase_S9_cat"/>
</dbReference>
<dbReference type="SUPFAM" id="SSF69304">
    <property type="entry name" value="Tricorn protease N-terminal domain"/>
    <property type="match status" value="1"/>
</dbReference>
<keyword evidence="5" id="KW-1185">Reference proteome</keyword>
<keyword evidence="2" id="KW-0645">Protease</keyword>
<dbReference type="PANTHER" id="PTHR42776">
    <property type="entry name" value="SERINE PEPTIDASE S9 FAMILY MEMBER"/>
    <property type="match status" value="1"/>
</dbReference>
<evidence type="ECO:0000256" key="1">
    <source>
        <dbReference type="ARBA" id="ARBA00022801"/>
    </source>
</evidence>
<dbReference type="Pfam" id="PF07676">
    <property type="entry name" value="PD40"/>
    <property type="match status" value="1"/>
</dbReference>
<dbReference type="Pfam" id="PF00326">
    <property type="entry name" value="Peptidase_S9"/>
    <property type="match status" value="1"/>
</dbReference>
<keyword evidence="2" id="KW-0720">Serine protease</keyword>
<sequence>MHAPDPLSGGGDAVFNDVGVLTTEHPVWSPDSRWIYFRKARDGAVQVWRASRDGRTQEQVTNLAADVDRFRILNNGAMLIAEHGPDRSATNRAERDAYLSGVLFDGSIDPGQALFLGGSINGRPATQRLHGDWFDRWGLLDGEARQFTSINLVTHASAAATGDEIDAFQAGLEATKFEELTSTLATKSTDGKWIATLSQSGAASSIRVAEEHGHRQSFSCPPAICGTGYVSAISWRRDTTSLIVFVSDKSKGTTLFLWRPQARRVKRLVATEGRLFGDLQAGSSCPSAGERMYCVFSDFRSPPSLVEVDLRRGAIREIFSPNSAVQALQATRLSWRDADGHDFSGIYFPASGSKPANGYPIFINYYNCAGYLKGGVGNEYPFSVLAERGVAALCINKVSASTTGQDYDATSDYQVGLTGISAIVEQLFRQGKIDKRKVGMGGLSFGAEVTAWVAMKSRLLGAASISSGLIEPEYFWLNMARNNAMRANFTKWWRLDAPDVTPGRWKEVSPALNTESISIPVLFQLSEQEYRYNLELFGRLVLRDRCATMYIYPDEAHIKAQPRHKLAVYERNLAWFEYWLRFGGEEVDPSVQHERCDAARGLLRADRLPGLAHN</sequence>
<accession>A0A1S1HH71</accession>
<evidence type="ECO:0000313" key="4">
    <source>
        <dbReference type="EMBL" id="OHT21639.1"/>
    </source>
</evidence>
<evidence type="ECO:0000259" key="3">
    <source>
        <dbReference type="Pfam" id="PF00326"/>
    </source>
</evidence>
<dbReference type="InterPro" id="IPR011042">
    <property type="entry name" value="6-blade_b-propeller_TolB-like"/>
</dbReference>
<reference evidence="4 5" key="1">
    <citation type="submission" date="2016-09" db="EMBL/GenBank/DDBJ databases">
        <title>Metabolic pathway, cell adaptation mechanisms and a novel monoxygenase revealed through proteogenomic-transcription analysis of a Sphingomonas haloaromaticamans strain degrading the fungicide ortho-phenylphenol.</title>
        <authorList>
            <person name="Perruchon C."/>
            <person name="Papadopoulou E.S."/>
            <person name="Rousidou C."/>
            <person name="Vasileiadis S."/>
            <person name="Tanou G."/>
            <person name="Amoutzias G."/>
            <person name="Molassiotis A."/>
            <person name="Karpouzas D.G."/>
        </authorList>
    </citation>
    <scope>NUCLEOTIDE SEQUENCE [LARGE SCALE GENOMIC DNA]</scope>
    <source>
        <strain evidence="4 5">P3</strain>
    </source>
</reference>
<name>A0A1S1HH71_9SPHN</name>
<evidence type="ECO:0000313" key="5">
    <source>
        <dbReference type="Proteomes" id="UP000179467"/>
    </source>
</evidence>
<dbReference type="PANTHER" id="PTHR42776:SF27">
    <property type="entry name" value="DIPEPTIDYL PEPTIDASE FAMILY MEMBER 6"/>
    <property type="match status" value="1"/>
</dbReference>
<gene>
    <name evidence="4" type="ORF">BHE75_03650</name>
</gene>
<keyword evidence="1" id="KW-0378">Hydrolase</keyword>
<dbReference type="AlphaFoldDB" id="A0A1S1HH71"/>
<dbReference type="SUPFAM" id="SSF53474">
    <property type="entry name" value="alpha/beta-Hydrolases"/>
    <property type="match status" value="1"/>
</dbReference>
<comment type="caution">
    <text evidence="4">The sequence shown here is derived from an EMBL/GenBank/DDBJ whole genome shotgun (WGS) entry which is preliminary data.</text>
</comment>
<dbReference type="Gene3D" id="3.40.50.1820">
    <property type="entry name" value="alpha/beta hydrolase"/>
    <property type="match status" value="1"/>
</dbReference>
<evidence type="ECO:0000256" key="2">
    <source>
        <dbReference type="ARBA" id="ARBA00022825"/>
    </source>
</evidence>
<dbReference type="InterPro" id="IPR011659">
    <property type="entry name" value="WD40"/>
</dbReference>
<dbReference type="GO" id="GO:0006508">
    <property type="term" value="P:proteolysis"/>
    <property type="evidence" value="ECO:0007669"/>
    <property type="project" value="InterPro"/>
</dbReference>